<organism evidence="2 3">
    <name type="scientific">Acrobeloides nanus</name>
    <dbReference type="NCBI Taxonomy" id="290746"/>
    <lineage>
        <taxon>Eukaryota</taxon>
        <taxon>Metazoa</taxon>
        <taxon>Ecdysozoa</taxon>
        <taxon>Nematoda</taxon>
        <taxon>Chromadorea</taxon>
        <taxon>Rhabditida</taxon>
        <taxon>Tylenchina</taxon>
        <taxon>Cephalobomorpha</taxon>
        <taxon>Cephaloboidea</taxon>
        <taxon>Cephalobidae</taxon>
        <taxon>Acrobeloides</taxon>
    </lineage>
</organism>
<dbReference type="WBParaSite" id="ACRNAN_scaffold7730.g20617.t1">
    <property type="protein sequence ID" value="ACRNAN_scaffold7730.g20617.t1"/>
    <property type="gene ID" value="ACRNAN_scaffold7730.g20617"/>
</dbReference>
<name>A0A914EFK0_9BILA</name>
<evidence type="ECO:0000259" key="1">
    <source>
        <dbReference type="Pfam" id="PF14551"/>
    </source>
</evidence>
<dbReference type="Pfam" id="PF14551">
    <property type="entry name" value="MCM_N"/>
    <property type="match status" value="1"/>
</dbReference>
<dbReference type="AlphaFoldDB" id="A0A914EFK0"/>
<dbReference type="Gene3D" id="3.30.1640.10">
    <property type="entry name" value="mini-chromosome maintenance (MCM) complex, chain A, domain 1"/>
    <property type="match status" value="1"/>
</dbReference>
<proteinExistence type="predicted"/>
<sequence>MDIPANNVSVIEDENGLRTQRLFAAFITDFRDAKDETIYADAAAELVNPERNTLFVQFPDIHSHSASLASSLELNFCKYDLARKNCRIMFAIFPKPTQIDLSTRKR</sequence>
<evidence type="ECO:0000313" key="3">
    <source>
        <dbReference type="WBParaSite" id="ACRNAN_scaffold7730.g20617.t1"/>
    </source>
</evidence>
<evidence type="ECO:0000313" key="2">
    <source>
        <dbReference type="Proteomes" id="UP000887540"/>
    </source>
</evidence>
<dbReference type="Proteomes" id="UP000887540">
    <property type="component" value="Unplaced"/>
</dbReference>
<keyword evidence="2" id="KW-1185">Reference proteome</keyword>
<feature type="domain" description="MCM N-terminal" evidence="1">
    <location>
        <begin position="20"/>
        <end position="75"/>
    </location>
</feature>
<accession>A0A914EFK0</accession>
<dbReference type="InterPro" id="IPR027925">
    <property type="entry name" value="MCM_N"/>
</dbReference>
<protein>
    <submittedName>
        <fullName evidence="3">MCM N-terminal domain-containing protein</fullName>
    </submittedName>
</protein>
<reference evidence="3" key="1">
    <citation type="submission" date="2022-11" db="UniProtKB">
        <authorList>
            <consortium name="WormBaseParasite"/>
        </authorList>
    </citation>
    <scope>IDENTIFICATION</scope>
</reference>